<keyword evidence="12 15" id="KW-0472">Membrane</keyword>
<dbReference type="GO" id="GO:0005506">
    <property type="term" value="F:iron ion binding"/>
    <property type="evidence" value="ECO:0007669"/>
    <property type="project" value="InterPro"/>
</dbReference>
<keyword evidence="15" id="KW-0812">Transmembrane</keyword>
<dbReference type="FunFam" id="1.10.630.10:FF:000238">
    <property type="entry name" value="Cytochrome P450 2A6"/>
    <property type="match status" value="1"/>
</dbReference>
<evidence type="ECO:0000256" key="5">
    <source>
        <dbReference type="ARBA" id="ARBA00022617"/>
    </source>
</evidence>
<reference evidence="16" key="2">
    <citation type="submission" date="2025-09" db="UniProtKB">
        <authorList>
            <consortium name="Ensembl"/>
        </authorList>
    </citation>
    <scope>IDENTIFICATION</scope>
</reference>
<evidence type="ECO:0000256" key="1">
    <source>
        <dbReference type="ARBA" id="ARBA00001971"/>
    </source>
</evidence>
<dbReference type="AlphaFoldDB" id="A0A7M4FIB8"/>
<evidence type="ECO:0000256" key="3">
    <source>
        <dbReference type="ARBA" id="ARBA00004406"/>
    </source>
</evidence>
<dbReference type="GO" id="GO:0006805">
    <property type="term" value="P:xenobiotic metabolic process"/>
    <property type="evidence" value="ECO:0007669"/>
    <property type="project" value="TreeGrafter"/>
</dbReference>
<dbReference type="PROSITE" id="PS00086">
    <property type="entry name" value="CYTOCHROME_P450"/>
    <property type="match status" value="1"/>
</dbReference>
<keyword evidence="6 13" id="KW-0479">Metal-binding</keyword>
<evidence type="ECO:0000256" key="8">
    <source>
        <dbReference type="ARBA" id="ARBA00022848"/>
    </source>
</evidence>
<organism evidence="16 17">
    <name type="scientific">Crocodylus porosus</name>
    <name type="common">Saltwater crocodile</name>
    <name type="synonym">Estuarine crocodile</name>
    <dbReference type="NCBI Taxonomy" id="8502"/>
    <lineage>
        <taxon>Eukaryota</taxon>
        <taxon>Metazoa</taxon>
        <taxon>Chordata</taxon>
        <taxon>Craniata</taxon>
        <taxon>Vertebrata</taxon>
        <taxon>Euteleostomi</taxon>
        <taxon>Archelosauria</taxon>
        <taxon>Archosauria</taxon>
        <taxon>Crocodylia</taxon>
        <taxon>Longirostres</taxon>
        <taxon>Crocodylidae</taxon>
        <taxon>Crocodylus</taxon>
    </lineage>
</organism>
<sequence length="532" mass="60633">MASLTSLLSEPTLIGLLCALFLLFILYVSMGPKKSTLNFPPGPSPLPIIGNLHLLDIRRQDLSLMKIAEKYGPVFTVHFGLQKAVVLTGYEVVKEALLNTADVFADRPAIPIFYHIQNGNGVFFSSGELWKTTRRFTMATMRDLGMGKKLIEGRILEELHFLIEMIKSFNSELSEPFKLRSFNTAPTNITFAMLFGNRFDYKDPVFALYTLEVRVNSRDETLVMYHLATHIDSFSIVTLGFYYIISTSNFCFNLFQLFNFYPFLGFLFKPHKMILRKVEEVCVVLRKYIKTSRKDVDENNLRSYIDALLFKQQEEKNKSNSLFHDANVLASTLDLVMAGTETTSTTLQWAILLMMKYPEIQGKVYAEIDRVLEPGCLPTFEARKNMPFTNAVIHEVQRFVTLLPHVPRCTSVNTNFKGYFIPKGTTVIPLLTSVLLDKTQWETPYQFNPNHFLDADGKFVKKDAFLPFSTGRRNCIGESLAKMELFLFFTGLLQKFTFLPPAGVTESDLDTVAEAGFTMRPRPQSARAVQRQ</sequence>
<protein>
    <submittedName>
        <fullName evidence="16">Cytochrome P450 2W1</fullName>
    </submittedName>
</protein>
<evidence type="ECO:0000313" key="17">
    <source>
        <dbReference type="Proteomes" id="UP000594220"/>
    </source>
</evidence>
<dbReference type="PRINTS" id="PR00385">
    <property type="entry name" value="P450"/>
</dbReference>
<dbReference type="InterPro" id="IPR036396">
    <property type="entry name" value="Cyt_P450_sf"/>
</dbReference>
<feature type="transmembrane region" description="Helical" evidence="15">
    <location>
        <begin position="12"/>
        <end position="30"/>
    </location>
</feature>
<keyword evidence="11 14" id="KW-0503">Monooxygenase</keyword>
<dbReference type="InterPro" id="IPR050182">
    <property type="entry name" value="Cytochrome_P450_fam2"/>
</dbReference>
<gene>
    <name evidence="16" type="primary">LOC109314747</name>
</gene>
<evidence type="ECO:0000256" key="13">
    <source>
        <dbReference type="PIRSR" id="PIRSR602401-1"/>
    </source>
</evidence>
<reference evidence="16" key="1">
    <citation type="submission" date="2025-08" db="UniProtKB">
        <authorList>
            <consortium name="Ensembl"/>
        </authorList>
    </citation>
    <scope>IDENTIFICATION</scope>
</reference>
<proteinExistence type="inferred from homology"/>
<evidence type="ECO:0000256" key="9">
    <source>
        <dbReference type="ARBA" id="ARBA00023002"/>
    </source>
</evidence>
<evidence type="ECO:0000256" key="7">
    <source>
        <dbReference type="ARBA" id="ARBA00022824"/>
    </source>
</evidence>
<dbReference type="GO" id="GO:0005789">
    <property type="term" value="C:endoplasmic reticulum membrane"/>
    <property type="evidence" value="ECO:0007669"/>
    <property type="project" value="UniProtKB-SubCell"/>
</dbReference>
<comment type="cofactor">
    <cofactor evidence="1 13">
        <name>heme</name>
        <dbReference type="ChEBI" id="CHEBI:30413"/>
    </cofactor>
</comment>
<evidence type="ECO:0000256" key="14">
    <source>
        <dbReference type="RuleBase" id="RU000461"/>
    </source>
</evidence>
<dbReference type="GO" id="GO:0020037">
    <property type="term" value="F:heme binding"/>
    <property type="evidence" value="ECO:0007669"/>
    <property type="project" value="InterPro"/>
</dbReference>
<evidence type="ECO:0000256" key="4">
    <source>
        <dbReference type="ARBA" id="ARBA00010617"/>
    </source>
</evidence>
<dbReference type="SUPFAM" id="SSF48264">
    <property type="entry name" value="Cytochrome P450"/>
    <property type="match status" value="1"/>
</dbReference>
<dbReference type="InterPro" id="IPR017972">
    <property type="entry name" value="Cyt_P450_CS"/>
</dbReference>
<dbReference type="PRINTS" id="PR00463">
    <property type="entry name" value="EP450I"/>
</dbReference>
<keyword evidence="10 13" id="KW-0408">Iron</keyword>
<evidence type="ECO:0000256" key="15">
    <source>
        <dbReference type="SAM" id="Phobius"/>
    </source>
</evidence>
<keyword evidence="17" id="KW-1185">Reference proteome</keyword>
<evidence type="ECO:0000256" key="2">
    <source>
        <dbReference type="ARBA" id="ARBA00004174"/>
    </source>
</evidence>
<evidence type="ECO:0000256" key="11">
    <source>
        <dbReference type="ARBA" id="ARBA00023033"/>
    </source>
</evidence>
<accession>A0A7M4FIB8</accession>
<keyword evidence="8" id="KW-0492">Microsome</keyword>
<dbReference type="PANTHER" id="PTHR24300">
    <property type="entry name" value="CYTOCHROME P450 508A4-RELATED"/>
    <property type="match status" value="1"/>
</dbReference>
<evidence type="ECO:0000256" key="10">
    <source>
        <dbReference type="ARBA" id="ARBA00023004"/>
    </source>
</evidence>
<comment type="similarity">
    <text evidence="4 14">Belongs to the cytochrome P450 family.</text>
</comment>
<dbReference type="GO" id="GO:0016712">
    <property type="term" value="F:oxidoreductase activity, acting on paired donors, with incorporation or reduction of molecular oxygen, reduced flavin or flavoprotein as one donor, and incorporation of one atom of oxygen"/>
    <property type="evidence" value="ECO:0007669"/>
    <property type="project" value="TreeGrafter"/>
</dbReference>
<keyword evidence="7" id="KW-0256">Endoplasmic reticulum</keyword>
<feature type="binding site" description="axial binding residue" evidence="13">
    <location>
        <position position="475"/>
    </location>
    <ligand>
        <name>heme</name>
        <dbReference type="ChEBI" id="CHEBI:30413"/>
    </ligand>
    <ligandPart>
        <name>Fe</name>
        <dbReference type="ChEBI" id="CHEBI:18248"/>
    </ligandPart>
</feature>
<keyword evidence="15" id="KW-1133">Transmembrane helix</keyword>
<dbReference type="PANTHER" id="PTHR24300:SF291">
    <property type="entry name" value="CYTOCHROME P450 2W1"/>
    <property type="match status" value="1"/>
</dbReference>
<dbReference type="GeneTree" id="ENSGT00940000161956"/>
<dbReference type="GO" id="GO:0006082">
    <property type="term" value="P:organic acid metabolic process"/>
    <property type="evidence" value="ECO:0007669"/>
    <property type="project" value="TreeGrafter"/>
</dbReference>
<dbReference type="Ensembl" id="ENSCPRT00005028765.1">
    <property type="protein sequence ID" value="ENSCPRP00005024630.1"/>
    <property type="gene ID" value="ENSCPRG00005017112.1"/>
</dbReference>
<dbReference type="InterPro" id="IPR002401">
    <property type="entry name" value="Cyt_P450_E_grp-I"/>
</dbReference>
<keyword evidence="5 13" id="KW-0349">Heme</keyword>
<evidence type="ECO:0000313" key="16">
    <source>
        <dbReference type="Ensembl" id="ENSCPRP00005024630.1"/>
    </source>
</evidence>
<dbReference type="Proteomes" id="UP000594220">
    <property type="component" value="Unplaced"/>
</dbReference>
<dbReference type="OMA" id="RAFSENC"/>
<evidence type="ECO:0000256" key="12">
    <source>
        <dbReference type="ARBA" id="ARBA00023136"/>
    </source>
</evidence>
<name>A0A7M4FIB8_CROPO</name>
<evidence type="ECO:0000256" key="6">
    <source>
        <dbReference type="ARBA" id="ARBA00022723"/>
    </source>
</evidence>
<dbReference type="InterPro" id="IPR001128">
    <property type="entry name" value="Cyt_P450"/>
</dbReference>
<dbReference type="Pfam" id="PF00067">
    <property type="entry name" value="p450"/>
    <property type="match status" value="1"/>
</dbReference>
<keyword evidence="9 14" id="KW-0560">Oxidoreductase</keyword>
<comment type="subcellular location">
    <subcellularLocation>
        <location evidence="3">Endoplasmic reticulum membrane</location>
        <topology evidence="3">Peripheral membrane protein</topology>
    </subcellularLocation>
    <subcellularLocation>
        <location evidence="2">Microsome membrane</location>
        <topology evidence="2">Peripheral membrane protein</topology>
    </subcellularLocation>
</comment>
<dbReference type="Gene3D" id="1.10.630.10">
    <property type="entry name" value="Cytochrome P450"/>
    <property type="match status" value="1"/>
</dbReference>